<evidence type="ECO:0000256" key="3">
    <source>
        <dbReference type="PROSITE-ProRule" id="PRU00042"/>
    </source>
</evidence>
<comment type="caution">
    <text evidence="5">The sequence shown here is derived from an EMBL/GenBank/DDBJ whole genome shotgun (WGS) entry which is preliminary data.</text>
</comment>
<dbReference type="AlphaFoldDB" id="A0A9P1D2K1"/>
<reference evidence="6" key="2">
    <citation type="submission" date="2024-04" db="EMBL/GenBank/DDBJ databases">
        <authorList>
            <person name="Chen Y."/>
            <person name="Shah S."/>
            <person name="Dougan E. K."/>
            <person name="Thang M."/>
            <person name="Chan C."/>
        </authorList>
    </citation>
    <scope>NUCLEOTIDE SEQUENCE [LARGE SCALE GENOMIC DNA]</scope>
</reference>
<name>A0A9P1D2K1_9DINO</name>
<dbReference type="SUPFAM" id="SSF56349">
    <property type="entry name" value="DNA breaking-rejoining enzymes"/>
    <property type="match status" value="1"/>
</dbReference>
<dbReference type="EMBL" id="CAMXCT010003136">
    <property type="protein sequence ID" value="CAI4002674.1"/>
    <property type="molecule type" value="Genomic_DNA"/>
</dbReference>
<dbReference type="GO" id="GO:0006310">
    <property type="term" value="P:DNA recombination"/>
    <property type="evidence" value="ECO:0007669"/>
    <property type="project" value="UniProtKB-KW"/>
</dbReference>
<dbReference type="Proteomes" id="UP001152797">
    <property type="component" value="Unassembled WGS sequence"/>
</dbReference>
<protein>
    <submittedName>
        <fullName evidence="7">CS domain-containing protein</fullName>
    </submittedName>
</protein>
<dbReference type="GO" id="GO:0003677">
    <property type="term" value="F:DNA binding"/>
    <property type="evidence" value="ECO:0007669"/>
    <property type="project" value="UniProtKB-KW"/>
</dbReference>
<organism evidence="5">
    <name type="scientific">Cladocopium goreaui</name>
    <dbReference type="NCBI Taxonomy" id="2562237"/>
    <lineage>
        <taxon>Eukaryota</taxon>
        <taxon>Sar</taxon>
        <taxon>Alveolata</taxon>
        <taxon>Dinophyceae</taxon>
        <taxon>Suessiales</taxon>
        <taxon>Symbiodiniaceae</taxon>
        <taxon>Cladocopium</taxon>
    </lineage>
</organism>
<keyword evidence="3" id="KW-0479">Metal-binding</keyword>
<gene>
    <name evidence="5" type="ORF">C1SCF055_LOCUS28614</name>
</gene>
<keyword evidence="3" id="KW-0862">Zinc</keyword>
<dbReference type="InterPro" id="IPR011010">
    <property type="entry name" value="DNA_brk_join_enz"/>
</dbReference>
<proteinExistence type="predicted"/>
<sequence>MVNSLNYLALYASGGVLPRAVAERSLTQAQEGAVLHLCDLVEHLRDSKVRSPGFQEASRDLGAARFDYAGEPVVPLEELVAEKVIQAWPKIGEAAVQDAIELVPEHLRRQLLDPHSCLKQLHEWPERPVTSKVRASPGEWEKIVAAAHARGLMVPVEVDDVFKDSSGHPVLNGAGGVRKLKKVGGETKELQRFISNLIRSNMYQERIDGDDKLLPYLGQLTLVEQGDSEIILVDSEDFVLQPVFGGPPGHRVYPAMAVLPMGWLSSVAVIQSIVRTLVFSEAGVPPVSEVAKTKPIPEDDDLTVIYLDSFDQLRRLSRGCEEALQETMSSRHRDFLEVCKRRGLPLNEAKRLVSSTHGTLQGGELDGIKGRYGLAREKMANLVGLGAALLGQQTWSEFLLRHFVGKATFGMCFRRPLFAVFQEIFGEIQAHAEQGTSARPTSSVVDEVILAMSLVPMMVTNLKAPVDSEIGVTDASPSGGGAAVATAFRHPANTVEATPDRCYECGRALEAGSMYPCPADCGGVFCTLACVMEHRDIVHPAARECPRRAWRPPRFGERFAGRRAPLSHAVAMVGHIEVQEPFDIHFGHDVFTDEGKQTLSRLCDDEHLAAEHWAPECKLFSKARGKVVRLEDGTRLPGPQPVRDHKHIMGFPWLPVDVKARVRQSNSMVTRARRRGAAAKGRRYWSMEHPYNSWAWEFNLTKEVEELEGYQHTVGSSCCFGGRREKWFSFLNNMPLLQQFLGLPCPGHEGLLPYTVSRRADGRLAFDTEEEAEYPWGLCRAYAQALRQQLDRDGIFEHMVLQERESYYTVQMLHSTARLATPLVSEVVGFQGKSEAATYRGTDVRFLVDLGTDESPDVHEIPYLAMRWHWQTVLAFPWKQPGHINELELNTVAVFLKRRSRSSGKLHNKFFLVLDSMVTRGCLAKGRSSSKRLNQVLRRCSAHLLATDGYLFPLWTISAWNFADKPRLHPRTLRAYRTAIDRFLRFVSKRRLDISRPSRLDRQIAEFIDVSYQEGEPLSYAGHLLSAVKRFHPRLRLALPEASQFLRNWQRCYVPHRAVPASWPLVEALMGYAFRRREPALALLLALGFSCLLRTAEMLALTHHHVVFHPGQRGLSVILPGSKTSQGNPQVLLIDDTDLVALARTIVKPRCESLLWPHGPHRFRRTFGFLLEAQALALQTTRLTACAGEEQHFGGNVRVRRSPTLMRAPCSWRMSLGRGPKGHWLSKGAHFVPKYGFASIEAEVDPSEGRN</sequence>
<dbReference type="EMBL" id="CAMXCT020003136">
    <property type="protein sequence ID" value="CAL1156049.1"/>
    <property type="molecule type" value="Genomic_DNA"/>
</dbReference>
<evidence type="ECO:0000313" key="7">
    <source>
        <dbReference type="EMBL" id="CAL4789986.1"/>
    </source>
</evidence>
<reference evidence="5" key="1">
    <citation type="submission" date="2022-10" db="EMBL/GenBank/DDBJ databases">
        <authorList>
            <person name="Chen Y."/>
            <person name="Dougan E. K."/>
            <person name="Chan C."/>
            <person name="Rhodes N."/>
            <person name="Thang M."/>
        </authorList>
    </citation>
    <scope>NUCLEOTIDE SEQUENCE</scope>
</reference>
<dbReference type="PROSITE" id="PS50157">
    <property type="entry name" value="ZINC_FINGER_C2H2_2"/>
    <property type="match status" value="1"/>
</dbReference>
<keyword evidence="8" id="KW-1185">Reference proteome</keyword>
<dbReference type="Gene3D" id="1.10.443.10">
    <property type="entry name" value="Intergrase catalytic core"/>
    <property type="match status" value="1"/>
</dbReference>
<dbReference type="InterPro" id="IPR013762">
    <property type="entry name" value="Integrase-like_cat_sf"/>
</dbReference>
<dbReference type="InterPro" id="IPR010998">
    <property type="entry name" value="Integrase_recombinase_N"/>
</dbReference>
<dbReference type="Gene3D" id="1.10.150.130">
    <property type="match status" value="1"/>
</dbReference>
<evidence type="ECO:0000313" key="6">
    <source>
        <dbReference type="EMBL" id="CAL1156049.1"/>
    </source>
</evidence>
<dbReference type="GO" id="GO:0015074">
    <property type="term" value="P:DNA integration"/>
    <property type="evidence" value="ECO:0007669"/>
    <property type="project" value="InterPro"/>
</dbReference>
<dbReference type="PROSITE" id="PS00028">
    <property type="entry name" value="ZINC_FINGER_C2H2_1"/>
    <property type="match status" value="1"/>
</dbReference>
<accession>A0A9P1D2K1</accession>
<dbReference type="InterPro" id="IPR013087">
    <property type="entry name" value="Znf_C2H2_type"/>
</dbReference>
<evidence type="ECO:0000313" key="8">
    <source>
        <dbReference type="Proteomes" id="UP001152797"/>
    </source>
</evidence>
<evidence type="ECO:0000259" key="4">
    <source>
        <dbReference type="PROSITE" id="PS50157"/>
    </source>
</evidence>
<keyword evidence="3" id="KW-0863">Zinc-finger</keyword>
<feature type="domain" description="C2H2-type" evidence="4">
    <location>
        <begin position="515"/>
        <end position="544"/>
    </location>
</feature>
<dbReference type="EMBL" id="CAMXCT030003136">
    <property type="protein sequence ID" value="CAL4789986.1"/>
    <property type="molecule type" value="Genomic_DNA"/>
</dbReference>
<dbReference type="GO" id="GO:0008270">
    <property type="term" value="F:zinc ion binding"/>
    <property type="evidence" value="ECO:0007669"/>
    <property type="project" value="UniProtKB-KW"/>
</dbReference>
<evidence type="ECO:0000256" key="2">
    <source>
        <dbReference type="ARBA" id="ARBA00023172"/>
    </source>
</evidence>
<keyword evidence="2" id="KW-0233">DNA recombination</keyword>
<evidence type="ECO:0000256" key="1">
    <source>
        <dbReference type="ARBA" id="ARBA00023125"/>
    </source>
</evidence>
<keyword evidence="1" id="KW-0238">DNA-binding</keyword>
<evidence type="ECO:0000313" key="5">
    <source>
        <dbReference type="EMBL" id="CAI4002674.1"/>
    </source>
</evidence>